<accession>A0A6A5QI29</accession>
<dbReference type="AlphaFoldDB" id="A0A6A5QI29"/>
<protein>
    <submittedName>
        <fullName evidence="1">Uncharacterized protein</fullName>
    </submittedName>
</protein>
<evidence type="ECO:0000313" key="2">
    <source>
        <dbReference type="Proteomes" id="UP000800096"/>
    </source>
</evidence>
<sequence>MDALLRNFEERHPTLPLLDESVEKAITSSMLDLWNLAEHEPEIVMREEDALYFADVVDTNANDKIIFLDEGEGSIDEFAAIQTLQERLESRLNALHKENRYPIRCEDRTWKLGTFRYYNEKTQQIKELVSKIWQPQIIIEAHETDADLVVAHICDSEGGYLMKFDSTPEKSRGIAMDHLIEQLKRKHEGLTKTAPDLSTS</sequence>
<organism evidence="1 2">
    <name type="scientific">Ampelomyces quisqualis</name>
    <name type="common">Powdery mildew agent</name>
    <dbReference type="NCBI Taxonomy" id="50730"/>
    <lineage>
        <taxon>Eukaryota</taxon>
        <taxon>Fungi</taxon>
        <taxon>Dikarya</taxon>
        <taxon>Ascomycota</taxon>
        <taxon>Pezizomycotina</taxon>
        <taxon>Dothideomycetes</taxon>
        <taxon>Pleosporomycetidae</taxon>
        <taxon>Pleosporales</taxon>
        <taxon>Pleosporineae</taxon>
        <taxon>Phaeosphaeriaceae</taxon>
        <taxon>Ampelomyces</taxon>
    </lineage>
</organism>
<dbReference type="Proteomes" id="UP000800096">
    <property type="component" value="Unassembled WGS sequence"/>
</dbReference>
<gene>
    <name evidence="1" type="ORF">BDU57DRAFT_295544</name>
</gene>
<evidence type="ECO:0000313" key="1">
    <source>
        <dbReference type="EMBL" id="KAF1914478.1"/>
    </source>
</evidence>
<reference evidence="1" key="1">
    <citation type="journal article" date="2020" name="Stud. Mycol.">
        <title>101 Dothideomycetes genomes: a test case for predicting lifestyles and emergence of pathogens.</title>
        <authorList>
            <person name="Haridas S."/>
            <person name="Albert R."/>
            <person name="Binder M."/>
            <person name="Bloem J."/>
            <person name="Labutti K."/>
            <person name="Salamov A."/>
            <person name="Andreopoulos B."/>
            <person name="Baker S."/>
            <person name="Barry K."/>
            <person name="Bills G."/>
            <person name="Bluhm B."/>
            <person name="Cannon C."/>
            <person name="Castanera R."/>
            <person name="Culley D."/>
            <person name="Daum C."/>
            <person name="Ezra D."/>
            <person name="Gonzalez J."/>
            <person name="Henrissat B."/>
            <person name="Kuo A."/>
            <person name="Liang C."/>
            <person name="Lipzen A."/>
            <person name="Lutzoni F."/>
            <person name="Magnuson J."/>
            <person name="Mondo S."/>
            <person name="Nolan M."/>
            <person name="Ohm R."/>
            <person name="Pangilinan J."/>
            <person name="Park H.-J."/>
            <person name="Ramirez L."/>
            <person name="Alfaro M."/>
            <person name="Sun H."/>
            <person name="Tritt A."/>
            <person name="Yoshinaga Y."/>
            <person name="Zwiers L.-H."/>
            <person name="Turgeon B."/>
            <person name="Goodwin S."/>
            <person name="Spatafora J."/>
            <person name="Crous P."/>
            <person name="Grigoriev I."/>
        </authorList>
    </citation>
    <scope>NUCLEOTIDE SEQUENCE</scope>
    <source>
        <strain evidence="1">HMLAC05119</strain>
    </source>
</reference>
<proteinExistence type="predicted"/>
<name>A0A6A5QI29_AMPQU</name>
<keyword evidence="2" id="KW-1185">Reference proteome</keyword>
<dbReference type="EMBL" id="ML979137">
    <property type="protein sequence ID" value="KAF1914478.1"/>
    <property type="molecule type" value="Genomic_DNA"/>
</dbReference>